<evidence type="ECO:0000313" key="8">
    <source>
        <dbReference type="Proteomes" id="UP000887566"/>
    </source>
</evidence>
<evidence type="ECO:0000313" key="9">
    <source>
        <dbReference type="WBParaSite" id="PSAMB.scaffold3223size21744.g20744.t1"/>
    </source>
</evidence>
<feature type="compositionally biased region" description="Basic and acidic residues" evidence="5">
    <location>
        <begin position="778"/>
        <end position="800"/>
    </location>
</feature>
<dbReference type="SUPFAM" id="SSF49599">
    <property type="entry name" value="TRAF domain-like"/>
    <property type="match status" value="1"/>
</dbReference>
<evidence type="ECO:0000259" key="7">
    <source>
        <dbReference type="PROSITE" id="PS50235"/>
    </source>
</evidence>
<comment type="similarity">
    <text evidence="1">Belongs to the peptidase C19 family.</text>
</comment>
<sequence>MAKGTTIPCSECSVEVQYENRTPHIYERHLQKQLFICPGCDYFSTHDELDVERHIVREHSLLKEIGVVSHINFYADEIRDWTSLCWPNSIEDALPVDICELVCSEDDEVDVEADADGNGEKVVGDVAEKSPNRLDYCESDEALGSYCHVCEVFVAGRREEHVKGAHLNETLFRCPLCDFSCNSSRLALHEHIAQSHKDIHPSPLPIVVEDDFPNDIAEWNRLCWDNARSEMVSPPSKYFDDDDKENCRAIDQLLRFDFDELNDSITKVEESVSETTVTETATPPNQLRRRSKRIGSPPIRSKKYAVKSSPDLACDLCNTPVRHFEMRMHVFKKHLGVVDLFRCSECGFASDCDKRLVQRHVAKEHPKTKNCLVATRLSEFKTELADLERQCWPKSKRSRQNEHEWLTCALCHDVIKSLDRRRHLLRHHLRLPDMYSCLHCDFVSSYLRDSVVRHSNSLHGDSNIKNRLDEMREQLNDLTLRCFPLRNKPEGRVGQWAVVFAKAAQSSEGAGSGYCLICCKSFGENSGNHVRRYHMPVLYRSAVCAYSAVDSRSVECHLRSHHPDIDLPSPVINNSALYADEMVKAYKNCFKQPPSIRAVDRVKIKNRGASAPCRLCKLPVKVDGRSKHIYEHHLAVSDLFKCSACGFESAFDDQLVTHHAVQLHRDPALVVSKVADCAEKVDAFMTACFDANADSLSKQCQTAFDIKRFCSKKTAVCVLCENGKAIFRHRMKEHVWKAHMPHLPFKCPFCEEHRLRPCDVKQHARRKHKKHSNAKKNRVQDSDQTDKESRDSSLKSELAADLRPPTGNTPVSVLSDKLEDLKIMTLGGVDKLANGAGEDKMDVDEKQPEADPMDSEEEDKYKPEATLRFELKNFTDFAKGHDQQRLSPPQYVRGLPWKVLAIPRENNRGDRRTKALGFFLQCNADAEQPSWTCSAQAVLRVLSQKEGIEHHERKISHTFYPKENDWGYSQFLSCDQLLDPDNGYIKDDTIILEVYVNADAPHGVQWDSKKHTGYIGLKNQGATCYMNSLLQTLFFTNKLRRAVYQMPTERDDPQTSVGLAMQRVFYELQHSDRPVGTKKLTRSFGWDTFESFLQHDVQELCRVLLDNLESKMKGTLVEGTIPKLFEGRMKSYIRCKNVDFESSREEAFYDVQLNIKGKKNIHESFNDYIETEMLDGDNKYDAGDYGMQVCLFERLYVRQ</sequence>
<reference evidence="9" key="1">
    <citation type="submission" date="2022-11" db="UniProtKB">
        <authorList>
            <consortium name="WormBaseParasite"/>
        </authorList>
    </citation>
    <scope>IDENTIFICATION</scope>
</reference>
<dbReference type="InterPro" id="IPR018200">
    <property type="entry name" value="USP_CS"/>
</dbReference>
<dbReference type="GO" id="GO:0004843">
    <property type="term" value="F:cysteine-type deubiquitinase activity"/>
    <property type="evidence" value="ECO:0007669"/>
    <property type="project" value="InterPro"/>
</dbReference>
<evidence type="ECO:0000256" key="5">
    <source>
        <dbReference type="SAM" id="MobiDB-lite"/>
    </source>
</evidence>
<dbReference type="InterPro" id="IPR028889">
    <property type="entry name" value="USP"/>
</dbReference>
<feature type="domain" description="MATH" evidence="6">
    <location>
        <begin position="864"/>
        <end position="996"/>
    </location>
</feature>
<feature type="domain" description="USP" evidence="7">
    <location>
        <begin position="1015"/>
        <end position="1199"/>
    </location>
</feature>
<name>A0A914W615_9BILA</name>
<organism evidence="8 9">
    <name type="scientific">Plectus sambesii</name>
    <dbReference type="NCBI Taxonomy" id="2011161"/>
    <lineage>
        <taxon>Eukaryota</taxon>
        <taxon>Metazoa</taxon>
        <taxon>Ecdysozoa</taxon>
        <taxon>Nematoda</taxon>
        <taxon>Chromadorea</taxon>
        <taxon>Plectida</taxon>
        <taxon>Plectina</taxon>
        <taxon>Plectoidea</taxon>
        <taxon>Plectidae</taxon>
        <taxon>Plectus</taxon>
    </lineage>
</organism>
<dbReference type="FunFam" id="2.60.210.10:FF:000014">
    <property type="entry name" value="Ubiquitin carboxyl-terminal hydrolase 7"/>
    <property type="match status" value="1"/>
</dbReference>
<dbReference type="GO" id="GO:0005634">
    <property type="term" value="C:nucleus"/>
    <property type="evidence" value="ECO:0007669"/>
    <property type="project" value="TreeGrafter"/>
</dbReference>
<dbReference type="PANTHER" id="PTHR24006:SF644">
    <property type="entry name" value="UBIQUITIN CARBOXYL-TERMINAL HYDROLASE 7"/>
    <property type="match status" value="1"/>
</dbReference>
<dbReference type="SUPFAM" id="SSF54001">
    <property type="entry name" value="Cysteine proteinases"/>
    <property type="match status" value="1"/>
</dbReference>
<dbReference type="InterPro" id="IPR002083">
    <property type="entry name" value="MATH/TRAF_dom"/>
</dbReference>
<dbReference type="InterPro" id="IPR050164">
    <property type="entry name" value="Peptidase_C19"/>
</dbReference>
<dbReference type="SMART" id="SM00061">
    <property type="entry name" value="MATH"/>
    <property type="match status" value="1"/>
</dbReference>
<dbReference type="InterPro" id="IPR001394">
    <property type="entry name" value="Peptidase_C19_UCH"/>
</dbReference>
<dbReference type="PANTHER" id="PTHR24006">
    <property type="entry name" value="UBIQUITIN CARBOXYL-TERMINAL HYDROLASE"/>
    <property type="match status" value="1"/>
</dbReference>
<dbReference type="AlphaFoldDB" id="A0A914W615"/>
<proteinExistence type="inferred from homology"/>
<dbReference type="PROSITE" id="PS50144">
    <property type="entry name" value="MATH"/>
    <property type="match status" value="1"/>
</dbReference>
<dbReference type="InterPro" id="IPR038765">
    <property type="entry name" value="Papain-like_cys_pep_sf"/>
</dbReference>
<feature type="region of interest" description="Disordered" evidence="5">
    <location>
        <begin position="274"/>
        <end position="294"/>
    </location>
</feature>
<dbReference type="PROSITE" id="PS00972">
    <property type="entry name" value="USP_1"/>
    <property type="match status" value="1"/>
</dbReference>
<dbReference type="Gene3D" id="3.90.70.10">
    <property type="entry name" value="Cysteine proteinases"/>
    <property type="match status" value="1"/>
</dbReference>
<dbReference type="InterPro" id="IPR013087">
    <property type="entry name" value="Znf_C2H2_type"/>
</dbReference>
<evidence type="ECO:0000256" key="3">
    <source>
        <dbReference type="ARBA" id="ARBA00031500"/>
    </source>
</evidence>
<dbReference type="Gene3D" id="2.60.210.10">
    <property type="entry name" value="Apoptosis, Tumor Necrosis Factor Receptor Associated Protein 2, Chain A"/>
    <property type="match status" value="1"/>
</dbReference>
<dbReference type="GO" id="GO:0005829">
    <property type="term" value="C:cytosol"/>
    <property type="evidence" value="ECO:0007669"/>
    <property type="project" value="TreeGrafter"/>
</dbReference>
<dbReference type="Pfam" id="PF22486">
    <property type="entry name" value="MATH_2"/>
    <property type="match status" value="1"/>
</dbReference>
<protein>
    <recommendedName>
        <fullName evidence="2">Ubiquitin carboxyl-terminal hydrolase 7</fullName>
    </recommendedName>
    <alternativeName>
        <fullName evidence="4">Ubiquitin thioesterase 7</fullName>
    </alternativeName>
    <alternativeName>
        <fullName evidence="3">Ubiquitin-specific-processing protease 7</fullName>
    </alternativeName>
</protein>
<feature type="region of interest" description="Disordered" evidence="5">
    <location>
        <begin position="831"/>
        <end position="860"/>
    </location>
</feature>
<dbReference type="SMART" id="SM00355">
    <property type="entry name" value="ZnF_C2H2"/>
    <property type="match status" value="9"/>
</dbReference>
<evidence type="ECO:0000259" key="6">
    <source>
        <dbReference type="PROSITE" id="PS50144"/>
    </source>
</evidence>
<dbReference type="InterPro" id="IPR008974">
    <property type="entry name" value="TRAF-like"/>
</dbReference>
<dbReference type="WBParaSite" id="PSAMB.scaffold3223size21744.g20744.t1">
    <property type="protein sequence ID" value="PSAMB.scaffold3223size21744.g20744.t1"/>
    <property type="gene ID" value="PSAMB.scaffold3223size21744.g20744"/>
</dbReference>
<dbReference type="GO" id="GO:0031647">
    <property type="term" value="P:regulation of protein stability"/>
    <property type="evidence" value="ECO:0007669"/>
    <property type="project" value="TreeGrafter"/>
</dbReference>
<keyword evidence="8" id="KW-1185">Reference proteome</keyword>
<dbReference type="Proteomes" id="UP000887566">
    <property type="component" value="Unplaced"/>
</dbReference>
<dbReference type="PROSITE" id="PS50235">
    <property type="entry name" value="USP_3"/>
    <property type="match status" value="1"/>
</dbReference>
<evidence type="ECO:0000256" key="4">
    <source>
        <dbReference type="ARBA" id="ARBA00031508"/>
    </source>
</evidence>
<feature type="compositionally biased region" description="Basic residues" evidence="5">
    <location>
        <begin position="763"/>
        <end position="777"/>
    </location>
</feature>
<feature type="region of interest" description="Disordered" evidence="5">
    <location>
        <begin position="761"/>
        <end position="813"/>
    </location>
</feature>
<feature type="compositionally biased region" description="Basic and acidic residues" evidence="5">
    <location>
        <begin position="837"/>
        <end position="849"/>
    </location>
</feature>
<evidence type="ECO:0000256" key="1">
    <source>
        <dbReference type="ARBA" id="ARBA00009085"/>
    </source>
</evidence>
<accession>A0A914W615</accession>
<dbReference type="GO" id="GO:0016579">
    <property type="term" value="P:protein deubiquitination"/>
    <property type="evidence" value="ECO:0007669"/>
    <property type="project" value="InterPro"/>
</dbReference>
<evidence type="ECO:0000256" key="2">
    <source>
        <dbReference type="ARBA" id="ARBA00021393"/>
    </source>
</evidence>
<dbReference type="Pfam" id="PF00443">
    <property type="entry name" value="UCH"/>
    <property type="match status" value="1"/>
</dbReference>